<dbReference type="InterPro" id="IPR051127">
    <property type="entry name" value="Fungal_SecMet_Regulators"/>
</dbReference>
<dbReference type="Pfam" id="PF00172">
    <property type="entry name" value="Zn_clus"/>
    <property type="match status" value="1"/>
</dbReference>
<dbReference type="GO" id="GO:0008270">
    <property type="term" value="F:zinc ion binding"/>
    <property type="evidence" value="ECO:0007669"/>
    <property type="project" value="InterPro"/>
</dbReference>
<dbReference type="Pfam" id="PF04082">
    <property type="entry name" value="Fungal_trans"/>
    <property type="match status" value="1"/>
</dbReference>
<keyword evidence="3" id="KW-0804">Transcription</keyword>
<dbReference type="PANTHER" id="PTHR47424">
    <property type="entry name" value="REGULATORY PROTEIN GAL4"/>
    <property type="match status" value="1"/>
</dbReference>
<dbReference type="PROSITE" id="PS00463">
    <property type="entry name" value="ZN2_CY6_FUNGAL_1"/>
    <property type="match status" value="1"/>
</dbReference>
<dbReference type="GO" id="GO:0000978">
    <property type="term" value="F:RNA polymerase II cis-regulatory region sequence-specific DNA binding"/>
    <property type="evidence" value="ECO:0007669"/>
    <property type="project" value="TreeGrafter"/>
</dbReference>
<dbReference type="Gene3D" id="4.10.240.10">
    <property type="entry name" value="Zn(2)-C6 fungal-type DNA-binding domain"/>
    <property type="match status" value="1"/>
</dbReference>
<dbReference type="AlphaFoldDB" id="A0A2T4B9V2"/>
<dbReference type="OrthoDB" id="2123952at2759"/>
<sequence length="567" mass="64039">MPKACEECRLRKIRCEGGTPCCRCLKRNMQCVYRFKVRNRLKRSRMKPRPLSEETNHVTSSESRGNRSHQSEVESNHGFHVHSIAALPLPSYSFQLHYGPSSNFSIMHLVYSQMCGAQKPLGRDEEVAQVGPGLEHFDYQYLFFGDLADSTNFMPSAGVYFTALPSEELSKELLERYLSTYWHMLPIVTKDLFRQRLSQMYSSPGLCPFDSLESMVILAAIAVGASMKGEENIAKDLFNGVKINAKRANEHVNIQSIHLELMLAQFRIERSKPHSGFMHTGNAARKAIAAGLHRGVNVRNKPEDAAQRRLAFWCTYVWEVWVCFILGRQTSISELGCDIPIPTDDKIMAALVKLTKIVSHCADQIYNRRYDSLVRMWDAVNEIRGQLRNFADEQRKEIGLEPDRVSCTGESSFCLTTIAAMYHHTHLLLFRPFLILRAKLDLIPPTLRTPALIKLDKLAWLKGVCESCLDTAQKCGTVYMASFLEGACFVLGFDMLSNASRRAIHLPYMQKAVECLLAMKPKQAKPLPQIHNIFGETRCAGATAVLEIPFQPLLLVIGYGEIGSVRD</sequence>
<keyword evidence="8" id="KW-1185">Reference proteome</keyword>
<organism evidence="7 8">
    <name type="scientific">Trichoderma citrinoviride</name>
    <dbReference type="NCBI Taxonomy" id="58853"/>
    <lineage>
        <taxon>Eukaryota</taxon>
        <taxon>Fungi</taxon>
        <taxon>Dikarya</taxon>
        <taxon>Ascomycota</taxon>
        <taxon>Pezizomycotina</taxon>
        <taxon>Sordariomycetes</taxon>
        <taxon>Hypocreomycetidae</taxon>
        <taxon>Hypocreales</taxon>
        <taxon>Hypocreaceae</taxon>
        <taxon>Trichoderma</taxon>
    </lineage>
</organism>
<dbReference type="PANTHER" id="PTHR47424:SF15">
    <property type="entry name" value="ZN(II)2CYS6 TRANSCRIPTION FACTOR (EUROFUNG)"/>
    <property type="match status" value="1"/>
</dbReference>
<evidence type="ECO:0000256" key="1">
    <source>
        <dbReference type="ARBA" id="ARBA00022723"/>
    </source>
</evidence>
<dbReference type="InterPro" id="IPR001138">
    <property type="entry name" value="Zn2Cys6_DnaBD"/>
</dbReference>
<evidence type="ECO:0000259" key="6">
    <source>
        <dbReference type="PROSITE" id="PS50048"/>
    </source>
</evidence>
<feature type="domain" description="Zn(2)-C6 fungal-type" evidence="6">
    <location>
        <begin position="4"/>
        <end position="33"/>
    </location>
</feature>
<feature type="region of interest" description="Disordered" evidence="5">
    <location>
        <begin position="43"/>
        <end position="74"/>
    </location>
</feature>
<dbReference type="GO" id="GO:0000435">
    <property type="term" value="P:positive regulation of transcription from RNA polymerase II promoter by galactose"/>
    <property type="evidence" value="ECO:0007669"/>
    <property type="project" value="TreeGrafter"/>
</dbReference>
<evidence type="ECO:0000313" key="8">
    <source>
        <dbReference type="Proteomes" id="UP000241546"/>
    </source>
</evidence>
<proteinExistence type="predicted"/>
<dbReference type="EMBL" id="KZ680213">
    <property type="protein sequence ID" value="PTB66113.1"/>
    <property type="molecule type" value="Genomic_DNA"/>
</dbReference>
<keyword evidence="2" id="KW-0805">Transcription regulation</keyword>
<name>A0A2T4B9V2_9HYPO</name>
<accession>A0A2T4B9V2</accession>
<evidence type="ECO:0000256" key="5">
    <source>
        <dbReference type="SAM" id="MobiDB-lite"/>
    </source>
</evidence>
<gene>
    <name evidence="7" type="ORF">BBK36DRAFT_1168740</name>
</gene>
<dbReference type="SMART" id="SM00066">
    <property type="entry name" value="GAL4"/>
    <property type="match status" value="1"/>
</dbReference>
<dbReference type="GO" id="GO:0000981">
    <property type="term" value="F:DNA-binding transcription factor activity, RNA polymerase II-specific"/>
    <property type="evidence" value="ECO:0007669"/>
    <property type="project" value="InterPro"/>
</dbReference>
<dbReference type="InterPro" id="IPR036864">
    <property type="entry name" value="Zn2-C6_fun-type_DNA-bd_sf"/>
</dbReference>
<protein>
    <recommendedName>
        <fullName evidence="6">Zn(2)-C6 fungal-type domain-containing protein</fullName>
    </recommendedName>
</protein>
<keyword evidence="1" id="KW-0479">Metal-binding</keyword>
<dbReference type="Proteomes" id="UP000241546">
    <property type="component" value="Unassembled WGS sequence"/>
</dbReference>
<dbReference type="RefSeq" id="XP_024749433.1">
    <property type="nucleotide sequence ID" value="XM_024895222.1"/>
</dbReference>
<evidence type="ECO:0000256" key="3">
    <source>
        <dbReference type="ARBA" id="ARBA00023163"/>
    </source>
</evidence>
<dbReference type="CDD" id="cd00067">
    <property type="entry name" value="GAL4"/>
    <property type="match status" value="1"/>
</dbReference>
<dbReference type="GO" id="GO:0005634">
    <property type="term" value="C:nucleus"/>
    <property type="evidence" value="ECO:0007669"/>
    <property type="project" value="TreeGrafter"/>
</dbReference>
<evidence type="ECO:0000313" key="7">
    <source>
        <dbReference type="EMBL" id="PTB66113.1"/>
    </source>
</evidence>
<dbReference type="SUPFAM" id="SSF57701">
    <property type="entry name" value="Zn2/Cys6 DNA-binding domain"/>
    <property type="match status" value="1"/>
</dbReference>
<evidence type="ECO:0000256" key="4">
    <source>
        <dbReference type="ARBA" id="ARBA00023242"/>
    </source>
</evidence>
<dbReference type="GO" id="GO:0006351">
    <property type="term" value="P:DNA-templated transcription"/>
    <property type="evidence" value="ECO:0007669"/>
    <property type="project" value="InterPro"/>
</dbReference>
<dbReference type="CDD" id="cd12148">
    <property type="entry name" value="fungal_TF_MHR"/>
    <property type="match status" value="1"/>
</dbReference>
<reference evidence="8" key="1">
    <citation type="submission" date="2016-07" db="EMBL/GenBank/DDBJ databases">
        <title>Multiple horizontal gene transfer events from other fungi enriched the ability of initially mycotrophic Trichoderma (Ascomycota) to feed on dead plant biomass.</title>
        <authorList>
            <consortium name="DOE Joint Genome Institute"/>
            <person name="Atanasova L."/>
            <person name="Chenthamara K."/>
            <person name="Zhang J."/>
            <person name="Grujic M."/>
            <person name="Henrissat B."/>
            <person name="Kuo A."/>
            <person name="Aerts A."/>
            <person name="Salamov A."/>
            <person name="Lipzen A."/>
            <person name="Labutti K."/>
            <person name="Barry K."/>
            <person name="Miao Y."/>
            <person name="Rahimi M.J."/>
            <person name="Shen Q."/>
            <person name="Grigoriev I.V."/>
            <person name="Kubicek C.P."/>
            <person name="Druzhinina I.S."/>
        </authorList>
    </citation>
    <scope>NUCLEOTIDE SEQUENCE [LARGE SCALE GENOMIC DNA]</scope>
    <source>
        <strain evidence="8">TUCIM 6016</strain>
    </source>
</reference>
<dbReference type="SMART" id="SM00906">
    <property type="entry name" value="Fungal_trans"/>
    <property type="match status" value="1"/>
</dbReference>
<dbReference type="PROSITE" id="PS50048">
    <property type="entry name" value="ZN2_CY6_FUNGAL_2"/>
    <property type="match status" value="1"/>
</dbReference>
<keyword evidence="4" id="KW-0539">Nucleus</keyword>
<evidence type="ECO:0000256" key="2">
    <source>
        <dbReference type="ARBA" id="ARBA00023015"/>
    </source>
</evidence>
<dbReference type="InterPro" id="IPR007219">
    <property type="entry name" value="XnlR_reg_dom"/>
</dbReference>
<dbReference type="GeneID" id="36603340"/>